<name>A0ABQ2B3J8_9MICO</name>
<proteinExistence type="predicted"/>
<reference evidence="2" key="1">
    <citation type="journal article" date="2019" name="Int. J. Syst. Evol. Microbiol.">
        <title>The Global Catalogue of Microorganisms (GCM) 10K type strain sequencing project: providing services to taxonomists for standard genome sequencing and annotation.</title>
        <authorList>
            <consortium name="The Broad Institute Genomics Platform"/>
            <consortium name="The Broad Institute Genome Sequencing Center for Infectious Disease"/>
            <person name="Wu L."/>
            <person name="Ma J."/>
        </authorList>
    </citation>
    <scope>NUCLEOTIDE SEQUENCE [LARGE SCALE GENOMIC DNA]</scope>
    <source>
        <strain evidence="2">CCM 8653</strain>
    </source>
</reference>
<evidence type="ECO:0000313" key="1">
    <source>
        <dbReference type="EMBL" id="GGI05363.1"/>
    </source>
</evidence>
<gene>
    <name evidence="1" type="ORF">GCM10007368_05780</name>
</gene>
<evidence type="ECO:0000313" key="2">
    <source>
        <dbReference type="Proteomes" id="UP000632535"/>
    </source>
</evidence>
<comment type="caution">
    <text evidence="1">The sequence shown here is derived from an EMBL/GenBank/DDBJ whole genome shotgun (WGS) entry which is preliminary data.</text>
</comment>
<dbReference type="Proteomes" id="UP000632535">
    <property type="component" value="Unassembled WGS sequence"/>
</dbReference>
<sequence length="39" mass="4199">MIQDGATFLNTFATIDVVAPDWHMEPLFMMAGSNRAAGA</sequence>
<protein>
    <submittedName>
        <fullName evidence="1">Uncharacterized protein</fullName>
    </submittedName>
</protein>
<dbReference type="EMBL" id="BMDG01000002">
    <property type="protein sequence ID" value="GGI05363.1"/>
    <property type="molecule type" value="Genomic_DNA"/>
</dbReference>
<keyword evidence="2" id="KW-1185">Reference proteome</keyword>
<organism evidence="1 2">
    <name type="scientific">Isoptericola cucumis</name>
    <dbReference type="NCBI Taxonomy" id="1776856"/>
    <lineage>
        <taxon>Bacteria</taxon>
        <taxon>Bacillati</taxon>
        <taxon>Actinomycetota</taxon>
        <taxon>Actinomycetes</taxon>
        <taxon>Micrococcales</taxon>
        <taxon>Promicromonosporaceae</taxon>
        <taxon>Isoptericola</taxon>
    </lineage>
</organism>
<accession>A0ABQ2B3J8</accession>